<feature type="domain" description="DNA mismatch repair proteins mutS family" evidence="4">
    <location>
        <begin position="254"/>
        <end position="435"/>
    </location>
</feature>
<evidence type="ECO:0000256" key="1">
    <source>
        <dbReference type="ARBA" id="ARBA00022741"/>
    </source>
</evidence>
<dbReference type="AlphaFoldDB" id="A0A2W7RPE8"/>
<dbReference type="SUPFAM" id="SSF52540">
    <property type="entry name" value="P-loop containing nucleoside triphosphate hydrolases"/>
    <property type="match status" value="1"/>
</dbReference>
<gene>
    <name evidence="5" type="ORF">LX80_01681</name>
</gene>
<comment type="caution">
    <text evidence="5">The sequence shown here is derived from an EMBL/GenBank/DDBJ whole genome shotgun (WGS) entry which is preliminary data.</text>
</comment>
<dbReference type="RefSeq" id="WP_111295224.1">
    <property type="nucleotide sequence ID" value="NZ_QKZV01000005.1"/>
</dbReference>
<dbReference type="OrthoDB" id="9802448at2"/>
<evidence type="ECO:0000313" key="5">
    <source>
        <dbReference type="EMBL" id="PZX62201.1"/>
    </source>
</evidence>
<dbReference type="InterPro" id="IPR000432">
    <property type="entry name" value="DNA_mismatch_repair_MutS_C"/>
</dbReference>
<keyword evidence="1" id="KW-0547">Nucleotide-binding</keyword>
<dbReference type="Pfam" id="PF00488">
    <property type="entry name" value="MutS_V"/>
    <property type="match status" value="1"/>
</dbReference>
<dbReference type="InterPro" id="IPR027417">
    <property type="entry name" value="P-loop_NTPase"/>
</dbReference>
<dbReference type="Gene3D" id="3.40.50.300">
    <property type="entry name" value="P-loop containing nucleotide triphosphate hydrolases"/>
    <property type="match status" value="1"/>
</dbReference>
<evidence type="ECO:0000313" key="6">
    <source>
        <dbReference type="Proteomes" id="UP000249720"/>
    </source>
</evidence>
<keyword evidence="2" id="KW-0067">ATP-binding</keyword>
<name>A0A2W7RPE8_9BACT</name>
<dbReference type="PANTHER" id="PTHR11361">
    <property type="entry name" value="DNA MISMATCH REPAIR PROTEIN MUTS FAMILY MEMBER"/>
    <property type="match status" value="1"/>
</dbReference>
<dbReference type="SMART" id="SM00534">
    <property type="entry name" value="MUTSac"/>
    <property type="match status" value="1"/>
</dbReference>
<dbReference type="GO" id="GO:0005524">
    <property type="term" value="F:ATP binding"/>
    <property type="evidence" value="ECO:0007669"/>
    <property type="project" value="UniProtKB-KW"/>
</dbReference>
<dbReference type="InterPro" id="IPR036187">
    <property type="entry name" value="DNA_mismatch_repair_MutS_sf"/>
</dbReference>
<dbReference type="GO" id="GO:0006298">
    <property type="term" value="P:mismatch repair"/>
    <property type="evidence" value="ECO:0007669"/>
    <property type="project" value="InterPro"/>
</dbReference>
<dbReference type="PANTHER" id="PTHR11361:SF99">
    <property type="entry name" value="DNA MISMATCH REPAIR PROTEIN"/>
    <property type="match status" value="1"/>
</dbReference>
<evidence type="ECO:0000256" key="3">
    <source>
        <dbReference type="ARBA" id="ARBA00023125"/>
    </source>
</evidence>
<dbReference type="Gene3D" id="1.10.1420.10">
    <property type="match status" value="1"/>
</dbReference>
<dbReference type="SUPFAM" id="SSF48334">
    <property type="entry name" value="DNA repair protein MutS, domain III"/>
    <property type="match status" value="1"/>
</dbReference>
<evidence type="ECO:0000259" key="4">
    <source>
        <dbReference type="SMART" id="SM00534"/>
    </source>
</evidence>
<dbReference type="GO" id="GO:0005829">
    <property type="term" value="C:cytosol"/>
    <property type="evidence" value="ECO:0007669"/>
    <property type="project" value="TreeGrafter"/>
</dbReference>
<sequence length="437" mass="49652">MQVDDITLRDLSIIGNNDTIAIWQQLNFTHTDGGRILLKKILQQPLGSIGAIQDTQNTIQQLVKISGQWPTTITNGTIMVLEKFFETPVDSFNPKPDAFSAWMYATFKKPDYSLIKYSVEHSIHFLQGLQQIVTLLSPATSKQLQKWIEKINLHLSKPMAQEMLLFNNEKPLGKATILSYGYFVQHHFKNALDELIEIYSQLDAYLSLAIATQRYQLHFPEFKSMNGPFIQATDLFHIQLPTPVPYNVTITPQSNFVFLTGANMAGKSTFIKAVGLCVYLAHLGMAVPAASMQLSFFNGLISNINLTDSLTQGESYFFKEVQRIKNTIEKITDGHNWLVLIDELFKGTNQQDAVKCSISVIEGLRKINNSLFILSTHLYEIGEELKTYPNIQFKYFETSIENEQLIFSYQLKDGISNDRLGYLIMRKEGVVDLLNKL</sequence>
<proteinExistence type="predicted"/>
<dbReference type="GO" id="GO:0030983">
    <property type="term" value="F:mismatched DNA binding"/>
    <property type="evidence" value="ECO:0007669"/>
    <property type="project" value="InterPro"/>
</dbReference>
<keyword evidence="6" id="KW-1185">Reference proteome</keyword>
<dbReference type="Proteomes" id="UP000249720">
    <property type="component" value="Unassembled WGS sequence"/>
</dbReference>
<dbReference type="GO" id="GO:0140664">
    <property type="term" value="F:ATP-dependent DNA damage sensor activity"/>
    <property type="evidence" value="ECO:0007669"/>
    <property type="project" value="InterPro"/>
</dbReference>
<protein>
    <submittedName>
        <fullName evidence="5">MutS-like protein</fullName>
    </submittedName>
</protein>
<keyword evidence="3" id="KW-0238">DNA-binding</keyword>
<dbReference type="EMBL" id="QKZV01000005">
    <property type="protein sequence ID" value="PZX62201.1"/>
    <property type="molecule type" value="Genomic_DNA"/>
</dbReference>
<reference evidence="5 6" key="1">
    <citation type="submission" date="2018-06" db="EMBL/GenBank/DDBJ databases">
        <title>Genomic Encyclopedia of Archaeal and Bacterial Type Strains, Phase II (KMG-II): from individual species to whole genera.</title>
        <authorList>
            <person name="Goeker M."/>
        </authorList>
    </citation>
    <scope>NUCLEOTIDE SEQUENCE [LARGE SCALE GENOMIC DNA]</scope>
    <source>
        <strain evidence="5 6">DSM 23241</strain>
    </source>
</reference>
<dbReference type="InterPro" id="IPR045076">
    <property type="entry name" value="MutS"/>
</dbReference>
<accession>A0A2W7RPE8</accession>
<organism evidence="5 6">
    <name type="scientific">Hydrotalea sandarakina</name>
    <dbReference type="NCBI Taxonomy" id="1004304"/>
    <lineage>
        <taxon>Bacteria</taxon>
        <taxon>Pseudomonadati</taxon>
        <taxon>Bacteroidota</taxon>
        <taxon>Chitinophagia</taxon>
        <taxon>Chitinophagales</taxon>
        <taxon>Chitinophagaceae</taxon>
        <taxon>Hydrotalea</taxon>
    </lineage>
</organism>
<evidence type="ECO:0000256" key="2">
    <source>
        <dbReference type="ARBA" id="ARBA00022840"/>
    </source>
</evidence>